<evidence type="ECO:0000313" key="2">
    <source>
        <dbReference type="EMBL" id="MFD1707778.1"/>
    </source>
</evidence>
<name>A0ABW4KJW4_9BACI</name>
<accession>A0ABW4KJW4</accession>
<feature type="compositionally biased region" description="Acidic residues" evidence="1">
    <location>
        <begin position="51"/>
        <end position="68"/>
    </location>
</feature>
<dbReference type="Proteomes" id="UP001597301">
    <property type="component" value="Unassembled WGS sequence"/>
</dbReference>
<organism evidence="2 3">
    <name type="scientific">Siminovitchia sediminis</name>
    <dbReference type="NCBI Taxonomy" id="1274353"/>
    <lineage>
        <taxon>Bacteria</taxon>
        <taxon>Bacillati</taxon>
        <taxon>Bacillota</taxon>
        <taxon>Bacilli</taxon>
        <taxon>Bacillales</taxon>
        <taxon>Bacillaceae</taxon>
        <taxon>Siminovitchia</taxon>
    </lineage>
</organism>
<gene>
    <name evidence="2" type="ORF">ACFSCZ_13715</name>
</gene>
<reference evidence="3" key="1">
    <citation type="journal article" date="2019" name="Int. J. Syst. Evol. Microbiol.">
        <title>The Global Catalogue of Microorganisms (GCM) 10K type strain sequencing project: providing services to taxonomists for standard genome sequencing and annotation.</title>
        <authorList>
            <consortium name="The Broad Institute Genomics Platform"/>
            <consortium name="The Broad Institute Genome Sequencing Center for Infectious Disease"/>
            <person name="Wu L."/>
            <person name="Ma J."/>
        </authorList>
    </citation>
    <scope>NUCLEOTIDE SEQUENCE [LARGE SCALE GENOMIC DNA]</scope>
    <source>
        <strain evidence="3">CGMCC 1.12295</strain>
    </source>
</reference>
<proteinExistence type="predicted"/>
<evidence type="ECO:0000313" key="3">
    <source>
        <dbReference type="Proteomes" id="UP001597301"/>
    </source>
</evidence>
<evidence type="ECO:0000256" key="1">
    <source>
        <dbReference type="SAM" id="MobiDB-lite"/>
    </source>
</evidence>
<keyword evidence="3" id="KW-1185">Reference proteome</keyword>
<dbReference type="EMBL" id="JBHUEO010000044">
    <property type="protein sequence ID" value="MFD1707778.1"/>
    <property type="molecule type" value="Genomic_DNA"/>
</dbReference>
<feature type="region of interest" description="Disordered" evidence="1">
    <location>
        <begin position="44"/>
        <end position="68"/>
    </location>
</feature>
<sequence length="68" mass="7653">MTGLSDFKMKNGNHYKVTVDGRVDGAHVYVRGNTGYITSITWYTKKSDDGHDGDDDNDDYSNDEDDDD</sequence>
<protein>
    <submittedName>
        <fullName evidence="2">Uncharacterized protein</fullName>
    </submittedName>
</protein>
<comment type="caution">
    <text evidence="2">The sequence shown here is derived from an EMBL/GenBank/DDBJ whole genome shotgun (WGS) entry which is preliminary data.</text>
</comment>
<dbReference type="RefSeq" id="WP_380774590.1">
    <property type="nucleotide sequence ID" value="NZ_JBHUEO010000044.1"/>
</dbReference>